<dbReference type="EMBL" id="QTSX02000739">
    <property type="protein sequence ID" value="KAJ9085944.1"/>
    <property type="molecule type" value="Genomic_DNA"/>
</dbReference>
<evidence type="ECO:0000313" key="1">
    <source>
        <dbReference type="EMBL" id="KAJ9085944.1"/>
    </source>
</evidence>
<accession>A0ACC2UFY3</accession>
<reference evidence="1" key="1">
    <citation type="submission" date="2022-04" db="EMBL/GenBank/DDBJ databases">
        <title>Genome of the entomopathogenic fungus Entomophthora muscae.</title>
        <authorList>
            <person name="Elya C."/>
            <person name="Lovett B.R."/>
            <person name="Lee E."/>
            <person name="Macias A.M."/>
            <person name="Hajek A.E."/>
            <person name="De Bivort B.L."/>
            <person name="Kasson M.T."/>
            <person name="De Fine Licht H.H."/>
            <person name="Stajich J.E."/>
        </authorList>
    </citation>
    <scope>NUCLEOTIDE SEQUENCE</scope>
    <source>
        <strain evidence="1">Berkeley</strain>
    </source>
</reference>
<comment type="caution">
    <text evidence="1">The sequence shown here is derived from an EMBL/GenBank/DDBJ whole genome shotgun (WGS) entry which is preliminary data.</text>
</comment>
<sequence>MASWARVRWIGNLDGSDGLVECEVIDWGWYAKREMGKYVLDGNLGRGLLSTEVGALLLVAGVLSVGSGLVVLHSNRSRRRFLTTVSIGQFMVTLTLQAGLQAIVWSDMEIDLSLRILYLVAILLGCAGAAASWFLYELLPGAVLIGLAAGWNIWQNFSSLVAFDAVNTFGGLMLAGIVSFMTATYRTPMEIMDAGFTGATLLFHGAYAVGLGIVCVIAAETKSMPYPALENYRFYAGISILGFTLLTFCLNAGQHYRAYRIHKENLPHRKSLA</sequence>
<evidence type="ECO:0000313" key="2">
    <source>
        <dbReference type="Proteomes" id="UP001165960"/>
    </source>
</evidence>
<keyword evidence="2" id="KW-1185">Reference proteome</keyword>
<gene>
    <name evidence="1" type="ORF">DSO57_1009270</name>
</gene>
<dbReference type="Proteomes" id="UP001165960">
    <property type="component" value="Unassembled WGS sequence"/>
</dbReference>
<proteinExistence type="predicted"/>
<name>A0ACC2UFY3_9FUNG</name>
<protein>
    <submittedName>
        <fullName evidence="1">Uncharacterized protein</fullName>
    </submittedName>
</protein>
<organism evidence="1 2">
    <name type="scientific">Entomophthora muscae</name>
    <dbReference type="NCBI Taxonomy" id="34485"/>
    <lineage>
        <taxon>Eukaryota</taxon>
        <taxon>Fungi</taxon>
        <taxon>Fungi incertae sedis</taxon>
        <taxon>Zoopagomycota</taxon>
        <taxon>Entomophthoromycotina</taxon>
        <taxon>Entomophthoromycetes</taxon>
        <taxon>Entomophthorales</taxon>
        <taxon>Entomophthoraceae</taxon>
        <taxon>Entomophthora</taxon>
    </lineage>
</organism>